<comment type="caution">
    <text evidence="2">The sequence shown here is derived from an EMBL/GenBank/DDBJ whole genome shotgun (WGS) entry which is preliminary data.</text>
</comment>
<dbReference type="PANTHER" id="PTHR43162">
    <property type="match status" value="1"/>
</dbReference>
<organism evidence="2 3">
    <name type="scientific">Nocardiopsis ansamitocini</name>
    <dbReference type="NCBI Taxonomy" id="1670832"/>
    <lineage>
        <taxon>Bacteria</taxon>
        <taxon>Bacillati</taxon>
        <taxon>Actinomycetota</taxon>
        <taxon>Actinomycetes</taxon>
        <taxon>Streptosporangiales</taxon>
        <taxon>Nocardiopsidaceae</taxon>
        <taxon>Nocardiopsis</taxon>
    </lineage>
</organism>
<dbReference type="Gene3D" id="3.40.50.720">
    <property type="entry name" value="NAD(P)-binding Rossmann-like Domain"/>
    <property type="match status" value="1"/>
</dbReference>
<dbReference type="PANTHER" id="PTHR43162:SF1">
    <property type="entry name" value="PRESTALK A DIFFERENTIATION PROTEIN A"/>
    <property type="match status" value="1"/>
</dbReference>
<dbReference type="InterPro" id="IPR051604">
    <property type="entry name" value="Ergot_Alk_Oxidoreductase"/>
</dbReference>
<dbReference type="AlphaFoldDB" id="A0A9W6P3G5"/>
<keyword evidence="3" id="KW-1185">Reference proteome</keyword>
<protein>
    <submittedName>
        <fullName evidence="2">NAD(P)-dependent oxidoreductase</fullName>
    </submittedName>
</protein>
<evidence type="ECO:0000259" key="1">
    <source>
        <dbReference type="Pfam" id="PF05368"/>
    </source>
</evidence>
<dbReference type="Gene3D" id="3.90.25.10">
    <property type="entry name" value="UDP-galactose 4-epimerase, domain 1"/>
    <property type="match status" value="1"/>
</dbReference>
<dbReference type="RefSeq" id="WP_285757315.1">
    <property type="nucleotide sequence ID" value="NZ_BSQG01000001.1"/>
</dbReference>
<gene>
    <name evidence="2" type="ORF">Nans01_08170</name>
</gene>
<dbReference type="InterPro" id="IPR008030">
    <property type="entry name" value="NmrA-like"/>
</dbReference>
<sequence>MTQPRVLVTGAAGKTGRAVLAALAHKGARARALVHREDQSAGARTWGAAETVVGDMRDRAVLKQAASGVDAIYHIAPNMSPDEVEIGETLISAAKAAGVWRVVYHSVLRPQIQAMPHHWAKLLVEEALFRSGLNVTVLQPGPYAQNLLAELDTVRATGQLRVPYSIEVEFAMVDLWDVAAVAARCLTEPVRAPEADLFRDDARVGLAALDDHGADDDHSFAVYELAGPRNVSVRQVSGAFGTVLGSPVTAVTVPLDEWRSRAEEAGMAEPVRAGLAAMFDYYDAHGLRGNGRTLRTLLRRPGLDAYECLRREARMALSREERDAFVRTRAARRR</sequence>
<evidence type="ECO:0000313" key="3">
    <source>
        <dbReference type="Proteomes" id="UP001165092"/>
    </source>
</evidence>
<name>A0A9W6P3G5_9ACTN</name>
<evidence type="ECO:0000313" key="2">
    <source>
        <dbReference type="EMBL" id="GLU46466.1"/>
    </source>
</evidence>
<dbReference type="InterPro" id="IPR036291">
    <property type="entry name" value="NAD(P)-bd_dom_sf"/>
</dbReference>
<feature type="domain" description="NmrA-like" evidence="1">
    <location>
        <begin position="5"/>
        <end position="190"/>
    </location>
</feature>
<dbReference type="SUPFAM" id="SSF51735">
    <property type="entry name" value="NAD(P)-binding Rossmann-fold domains"/>
    <property type="match status" value="1"/>
</dbReference>
<reference evidence="2" key="1">
    <citation type="submission" date="2023-02" db="EMBL/GenBank/DDBJ databases">
        <title>Nocardiopsis ansamitocini NBRC 112285.</title>
        <authorList>
            <person name="Ichikawa N."/>
            <person name="Sato H."/>
            <person name="Tonouchi N."/>
        </authorList>
    </citation>
    <scope>NUCLEOTIDE SEQUENCE</scope>
    <source>
        <strain evidence="2">NBRC 112285</strain>
    </source>
</reference>
<dbReference type="Proteomes" id="UP001165092">
    <property type="component" value="Unassembled WGS sequence"/>
</dbReference>
<dbReference type="EMBL" id="BSQG01000001">
    <property type="protein sequence ID" value="GLU46466.1"/>
    <property type="molecule type" value="Genomic_DNA"/>
</dbReference>
<proteinExistence type="predicted"/>
<dbReference type="Pfam" id="PF05368">
    <property type="entry name" value="NmrA"/>
    <property type="match status" value="1"/>
</dbReference>
<accession>A0A9W6P3G5</accession>